<organism evidence="4">
    <name type="scientific">Candidatus Fermentithermobacillus carboniphilus</name>
    <dbReference type="NCBI Taxonomy" id="3085328"/>
    <lineage>
        <taxon>Bacteria</taxon>
        <taxon>Bacillati</taxon>
        <taxon>Bacillota</taxon>
        <taxon>Candidatus Fermentithermobacillia</taxon>
        <taxon>Candidatus Fermentithermobacillales</taxon>
        <taxon>Candidatus Fermentithermobacillaceae</taxon>
        <taxon>Candidatus Fermentithermobacillus</taxon>
    </lineage>
</organism>
<dbReference type="KEGG" id="fcz:IMF26_04020"/>
<dbReference type="InterPro" id="IPR029016">
    <property type="entry name" value="GAF-like_dom_sf"/>
</dbReference>
<dbReference type="Gene3D" id="3.30.450.40">
    <property type="match status" value="1"/>
</dbReference>
<dbReference type="InterPro" id="IPR051271">
    <property type="entry name" value="2C-system_Tx_regulators"/>
</dbReference>
<dbReference type="InterPro" id="IPR003018">
    <property type="entry name" value="GAF"/>
</dbReference>
<gene>
    <name evidence="4" type="ORF">IMF26_04020</name>
</gene>
<dbReference type="PANTHER" id="PTHR45526:SF1">
    <property type="entry name" value="TRANSCRIPTIONAL REGULATORY PROTEIN DCUR-RELATED"/>
    <property type="match status" value="1"/>
</dbReference>
<evidence type="ECO:0000256" key="2">
    <source>
        <dbReference type="ARBA" id="ARBA00023163"/>
    </source>
</evidence>
<dbReference type="InterPro" id="IPR036388">
    <property type="entry name" value="WH-like_DNA-bd_sf"/>
</dbReference>
<dbReference type="Pfam" id="PF13185">
    <property type="entry name" value="GAF_2"/>
    <property type="match status" value="1"/>
</dbReference>
<dbReference type="GO" id="GO:0000156">
    <property type="term" value="F:phosphorelay response regulator activity"/>
    <property type="evidence" value="ECO:0007669"/>
    <property type="project" value="TreeGrafter"/>
</dbReference>
<reference evidence="4" key="2">
    <citation type="journal article" date="2023" name="Biology">
        <title>Prokaryotic Life Associated with Coal-Fire Gas Vents Revealed by Metagenomics.</title>
        <authorList>
            <person name="Kadnikov V.V."/>
            <person name="Mardanov A.V."/>
            <person name="Beletsky A.V."/>
            <person name="Karnachuk O.V."/>
            <person name="Ravin N.V."/>
        </authorList>
    </citation>
    <scope>NUCLEOTIDE SEQUENCE</scope>
    <source>
        <strain evidence="4">Bu02</strain>
    </source>
</reference>
<accession>A0AAT9LDL6</accession>
<name>A0AAT9LDL6_9FIRM</name>
<dbReference type="InterPro" id="IPR036390">
    <property type="entry name" value="WH_DNA-bd_sf"/>
</dbReference>
<dbReference type="Gene3D" id="1.10.10.10">
    <property type="entry name" value="Winged helix-like DNA-binding domain superfamily/Winged helix DNA-binding domain"/>
    <property type="match status" value="1"/>
</dbReference>
<proteinExistence type="predicted"/>
<dbReference type="SMART" id="SM00065">
    <property type="entry name" value="GAF"/>
    <property type="match status" value="1"/>
</dbReference>
<feature type="domain" description="GAF" evidence="3">
    <location>
        <begin position="22"/>
        <end position="171"/>
    </location>
</feature>
<dbReference type="PANTHER" id="PTHR45526">
    <property type="entry name" value="TRANSCRIPTIONAL REGULATORY PROTEIN DPIA"/>
    <property type="match status" value="1"/>
</dbReference>
<sequence length="276" mass="30823">MSYYQSVGDDYGLLIAGSIVLSEPKPLQTVMTQATKSVMEILNCSAGKLWLFAGQNLHLVSLVNISPQVVDGFVLKPGEGLTGLCFQYGSPVTSVDLLSDKRVARPDIARQENIKGFAAVPLKLCSRTIGVLSVLDHHRRAFTPKEIETLRFYATRVALALHHCTFFPEMSSQWLGQFRQDNSRDITPPTQPIMSDNRDKLSDEALPKGINAATLQVIYGALRNARRKLTCQEISRETNLSLITVRKYLSYLERASCVKKDVSYGSIGRPRYYYSL</sequence>
<dbReference type="SUPFAM" id="SSF46785">
    <property type="entry name" value="Winged helix' DNA-binding domain"/>
    <property type="match status" value="1"/>
</dbReference>
<dbReference type="AlphaFoldDB" id="A0AAT9LDL6"/>
<keyword evidence="2" id="KW-0804">Transcription</keyword>
<evidence type="ECO:0000313" key="4">
    <source>
        <dbReference type="EMBL" id="QUL99230.1"/>
    </source>
</evidence>
<dbReference type="EMBL" id="CP062796">
    <property type="protein sequence ID" value="QUL99230.1"/>
    <property type="molecule type" value="Genomic_DNA"/>
</dbReference>
<keyword evidence="1" id="KW-0805">Transcription regulation</keyword>
<evidence type="ECO:0000256" key="1">
    <source>
        <dbReference type="ARBA" id="ARBA00023015"/>
    </source>
</evidence>
<evidence type="ECO:0000259" key="3">
    <source>
        <dbReference type="SMART" id="SM00065"/>
    </source>
</evidence>
<dbReference type="SUPFAM" id="SSF55781">
    <property type="entry name" value="GAF domain-like"/>
    <property type="match status" value="1"/>
</dbReference>
<protein>
    <submittedName>
        <fullName evidence="4">GAF domain-containing protein</fullName>
    </submittedName>
</protein>
<reference evidence="4" key="1">
    <citation type="submission" date="2020-10" db="EMBL/GenBank/DDBJ databases">
        <authorList>
            <person name="Kadnikov V."/>
            <person name="Beletsky A.V."/>
            <person name="Mardanov A.V."/>
            <person name="Karnachuk O.V."/>
            <person name="Ravin N.V."/>
        </authorList>
    </citation>
    <scope>NUCLEOTIDE SEQUENCE</scope>
    <source>
        <strain evidence="4">Bu02</strain>
    </source>
</reference>